<keyword evidence="9 17" id="KW-0547">Nucleotide-binding</keyword>
<dbReference type="Pfam" id="PF02875">
    <property type="entry name" value="Mur_ligase_C"/>
    <property type="match status" value="1"/>
</dbReference>
<evidence type="ECO:0000256" key="3">
    <source>
        <dbReference type="ARBA" id="ARBA00004752"/>
    </source>
</evidence>
<gene>
    <name evidence="17 21" type="primary">murD</name>
    <name evidence="21" type="ORF">ERS852406_01112</name>
</gene>
<feature type="domain" description="Mur ligase C-terminal" evidence="19">
    <location>
        <begin position="318"/>
        <end position="432"/>
    </location>
</feature>
<keyword evidence="11 17" id="KW-0133">Cell shape</keyword>
<protein>
    <recommendedName>
        <fullName evidence="6 17">UDP-N-acetylmuramoylalanine--D-glutamate ligase</fullName>
        <ecNumber evidence="5 17">6.3.2.9</ecNumber>
    </recommendedName>
    <alternativeName>
        <fullName evidence="15 17">D-glutamic acid-adding enzyme</fullName>
    </alternativeName>
    <alternativeName>
        <fullName evidence="14 17">UDP-N-acetylmuramoyl-L-alanyl-D-glutamate synthetase</fullName>
    </alternativeName>
</protein>
<dbReference type="InterPro" id="IPR004101">
    <property type="entry name" value="Mur_ligase_C"/>
</dbReference>
<reference evidence="21 22" key="1">
    <citation type="submission" date="2015-09" db="EMBL/GenBank/DDBJ databases">
        <authorList>
            <consortium name="Pathogen Informatics"/>
        </authorList>
    </citation>
    <scope>NUCLEOTIDE SEQUENCE [LARGE SCALE GENOMIC DNA]</scope>
    <source>
        <strain evidence="21 22">2789STDY5608849</strain>
    </source>
</reference>
<dbReference type="Gene3D" id="3.40.1190.10">
    <property type="entry name" value="Mur-like, catalytic domain"/>
    <property type="match status" value="1"/>
</dbReference>
<evidence type="ECO:0000313" key="21">
    <source>
        <dbReference type="EMBL" id="CUO02931.1"/>
    </source>
</evidence>
<evidence type="ECO:0000256" key="13">
    <source>
        <dbReference type="ARBA" id="ARBA00023316"/>
    </source>
</evidence>
<dbReference type="Gene3D" id="3.40.50.720">
    <property type="entry name" value="NAD(P)-binding Rossmann-like Domain"/>
    <property type="match status" value="1"/>
</dbReference>
<keyword evidence="8 17" id="KW-0436">Ligase</keyword>
<evidence type="ECO:0000256" key="14">
    <source>
        <dbReference type="ARBA" id="ARBA00030398"/>
    </source>
</evidence>
<feature type="domain" description="Mur ligase central" evidence="20">
    <location>
        <begin position="114"/>
        <end position="296"/>
    </location>
</feature>
<keyword evidence="12 17" id="KW-0573">Peptidoglycan synthesis</keyword>
<evidence type="ECO:0000256" key="18">
    <source>
        <dbReference type="RuleBase" id="RU003664"/>
    </source>
</evidence>
<dbReference type="InterPro" id="IPR013221">
    <property type="entry name" value="Mur_ligase_cen"/>
</dbReference>
<dbReference type="EMBL" id="CYYV01000005">
    <property type="protein sequence ID" value="CUO02931.1"/>
    <property type="molecule type" value="Genomic_DNA"/>
</dbReference>
<keyword evidence="10 17" id="KW-0067">ATP-binding</keyword>
<feature type="binding site" evidence="17">
    <location>
        <begin position="116"/>
        <end position="122"/>
    </location>
    <ligand>
        <name>ATP</name>
        <dbReference type="ChEBI" id="CHEBI:30616"/>
    </ligand>
</feature>
<dbReference type="RefSeq" id="WP_055226952.1">
    <property type="nucleotide sequence ID" value="NZ_CABJFB010000001.1"/>
</dbReference>
<dbReference type="PANTHER" id="PTHR43692">
    <property type="entry name" value="UDP-N-ACETYLMURAMOYLALANINE--D-GLUTAMATE LIGASE"/>
    <property type="match status" value="1"/>
</dbReference>
<comment type="similarity">
    <text evidence="4 17">Belongs to the MurCDEF family.</text>
</comment>
<evidence type="ECO:0000256" key="5">
    <source>
        <dbReference type="ARBA" id="ARBA00012212"/>
    </source>
</evidence>
<dbReference type="GO" id="GO:0005737">
    <property type="term" value="C:cytoplasm"/>
    <property type="evidence" value="ECO:0007669"/>
    <property type="project" value="UniProtKB-SubCell"/>
</dbReference>
<dbReference type="Proteomes" id="UP000095706">
    <property type="component" value="Unassembled WGS sequence"/>
</dbReference>
<organism evidence="21 22">
    <name type="scientific">Fusicatenibacter saccharivorans</name>
    <dbReference type="NCBI Taxonomy" id="1150298"/>
    <lineage>
        <taxon>Bacteria</taxon>
        <taxon>Bacillati</taxon>
        <taxon>Bacillota</taxon>
        <taxon>Clostridia</taxon>
        <taxon>Lachnospirales</taxon>
        <taxon>Lachnospiraceae</taxon>
        <taxon>Fusicatenibacter</taxon>
    </lineage>
</organism>
<dbReference type="AlphaFoldDB" id="A0A174BP96"/>
<name>A0A174BP96_9FIRM</name>
<dbReference type="Gene3D" id="3.90.190.20">
    <property type="entry name" value="Mur ligase, C-terminal domain"/>
    <property type="match status" value="1"/>
</dbReference>
<dbReference type="Pfam" id="PF08245">
    <property type="entry name" value="Mur_ligase_M"/>
    <property type="match status" value="1"/>
</dbReference>
<evidence type="ECO:0000256" key="7">
    <source>
        <dbReference type="ARBA" id="ARBA00022490"/>
    </source>
</evidence>
<dbReference type="UniPathway" id="UPA00219"/>
<evidence type="ECO:0000256" key="10">
    <source>
        <dbReference type="ARBA" id="ARBA00022840"/>
    </source>
</evidence>
<dbReference type="Pfam" id="PF21799">
    <property type="entry name" value="MurD-like_N"/>
    <property type="match status" value="1"/>
</dbReference>
<evidence type="ECO:0000256" key="4">
    <source>
        <dbReference type="ARBA" id="ARBA00010416"/>
    </source>
</evidence>
<keyword evidence="17 18" id="KW-0132">Cell division</keyword>
<dbReference type="HAMAP" id="MF_00639">
    <property type="entry name" value="MurD"/>
    <property type="match status" value="1"/>
</dbReference>
<keyword evidence="13 17" id="KW-0961">Cell wall biogenesis/degradation</keyword>
<evidence type="ECO:0000256" key="17">
    <source>
        <dbReference type="HAMAP-Rule" id="MF_00639"/>
    </source>
</evidence>
<evidence type="ECO:0000256" key="6">
    <source>
        <dbReference type="ARBA" id="ARBA00015655"/>
    </source>
</evidence>
<evidence type="ECO:0000313" key="22">
    <source>
        <dbReference type="Proteomes" id="UP000095706"/>
    </source>
</evidence>
<evidence type="ECO:0000256" key="2">
    <source>
        <dbReference type="ARBA" id="ARBA00004496"/>
    </source>
</evidence>
<dbReference type="PANTHER" id="PTHR43692:SF1">
    <property type="entry name" value="UDP-N-ACETYLMURAMOYLALANINE--D-GLUTAMATE LIGASE"/>
    <property type="match status" value="1"/>
</dbReference>
<evidence type="ECO:0000256" key="12">
    <source>
        <dbReference type="ARBA" id="ARBA00022984"/>
    </source>
</evidence>
<dbReference type="SUPFAM" id="SSF53623">
    <property type="entry name" value="MurD-like peptide ligases, catalytic domain"/>
    <property type="match status" value="1"/>
</dbReference>
<evidence type="ECO:0000256" key="9">
    <source>
        <dbReference type="ARBA" id="ARBA00022741"/>
    </source>
</evidence>
<dbReference type="SUPFAM" id="SSF53244">
    <property type="entry name" value="MurD-like peptide ligases, peptide-binding domain"/>
    <property type="match status" value="1"/>
</dbReference>
<dbReference type="EC" id="6.3.2.9" evidence="5 17"/>
<dbReference type="GO" id="GO:0051301">
    <property type="term" value="P:cell division"/>
    <property type="evidence" value="ECO:0007669"/>
    <property type="project" value="UniProtKB-KW"/>
</dbReference>
<dbReference type="InterPro" id="IPR036565">
    <property type="entry name" value="Mur-like_cat_sf"/>
</dbReference>
<keyword evidence="17 18" id="KW-0131">Cell cycle</keyword>
<sequence length="455" mass="50439">MIFAGKKVLVFGTGKSGIAAEELLHKKGASVVLYDGNDKLEKEEILKKLESRDSVEVVLGELPEEMLDSLDLVVLSPGVPTDLPVVLKMKEKEIPVIGEVELAYQVSRGKVLAITGTNGKTTTTSLLGEIMKAYQPEVKVVGNIGTPYTSAALDTTDDTVTVAEISSFQLETIKEFHPAASAITNITEDHLNRHHTMEEYIRVKECITENQTMDDLCVLNYEDEILRPFGEKLMAEKKVQVMYFSSLRALKDGIYYQDGEIRIAKNGETELLTRTDDLKLLGLHNFENVMVASAMALHAGVPMETVRKVIQEFAGVEHRIEYVCEKDGVAYYNDSKGTNPDAAIKGIQAMNRPTLLIGGGYDKQSTYEEWIQAFDGKVRFLVLIGDTKEKIAKAARNVGFNDIIMADNLKEAVQICHDKANAGDAVLLSPACASWDQFKSYEQRGELFKEYVRAL</sequence>
<keyword evidence="7 17" id="KW-0963">Cytoplasm</keyword>
<evidence type="ECO:0000259" key="20">
    <source>
        <dbReference type="Pfam" id="PF08245"/>
    </source>
</evidence>
<dbReference type="GO" id="GO:0008764">
    <property type="term" value="F:UDP-N-acetylmuramoylalanine-D-glutamate ligase activity"/>
    <property type="evidence" value="ECO:0007669"/>
    <property type="project" value="UniProtKB-UniRule"/>
</dbReference>
<comment type="pathway">
    <text evidence="3 17 18">Cell wall biogenesis; peptidoglycan biosynthesis.</text>
</comment>
<evidence type="ECO:0000256" key="16">
    <source>
        <dbReference type="ARBA" id="ARBA00047632"/>
    </source>
</evidence>
<dbReference type="SUPFAM" id="SSF51984">
    <property type="entry name" value="MurCD N-terminal domain"/>
    <property type="match status" value="1"/>
</dbReference>
<evidence type="ECO:0000256" key="1">
    <source>
        <dbReference type="ARBA" id="ARBA00002734"/>
    </source>
</evidence>
<comment type="subcellular location">
    <subcellularLocation>
        <location evidence="2 17 18">Cytoplasm</location>
    </subcellularLocation>
</comment>
<evidence type="ECO:0000256" key="8">
    <source>
        <dbReference type="ARBA" id="ARBA00022598"/>
    </source>
</evidence>
<evidence type="ECO:0000256" key="15">
    <source>
        <dbReference type="ARBA" id="ARBA00032324"/>
    </source>
</evidence>
<dbReference type="NCBIfam" id="TIGR01087">
    <property type="entry name" value="murD"/>
    <property type="match status" value="1"/>
</dbReference>
<accession>A0A174BP96</accession>
<comment type="catalytic activity">
    <reaction evidence="16 17 18">
        <text>UDP-N-acetyl-alpha-D-muramoyl-L-alanine + D-glutamate + ATP = UDP-N-acetyl-alpha-D-muramoyl-L-alanyl-D-glutamate + ADP + phosphate + H(+)</text>
        <dbReference type="Rhea" id="RHEA:16429"/>
        <dbReference type="ChEBI" id="CHEBI:15378"/>
        <dbReference type="ChEBI" id="CHEBI:29986"/>
        <dbReference type="ChEBI" id="CHEBI:30616"/>
        <dbReference type="ChEBI" id="CHEBI:43474"/>
        <dbReference type="ChEBI" id="CHEBI:83898"/>
        <dbReference type="ChEBI" id="CHEBI:83900"/>
        <dbReference type="ChEBI" id="CHEBI:456216"/>
        <dbReference type="EC" id="6.3.2.9"/>
    </reaction>
</comment>
<evidence type="ECO:0000256" key="11">
    <source>
        <dbReference type="ARBA" id="ARBA00022960"/>
    </source>
</evidence>
<dbReference type="GO" id="GO:0071555">
    <property type="term" value="P:cell wall organization"/>
    <property type="evidence" value="ECO:0007669"/>
    <property type="project" value="UniProtKB-KW"/>
</dbReference>
<comment type="function">
    <text evidence="1 17 18">Cell wall formation. Catalyzes the addition of glutamate to the nucleotide precursor UDP-N-acetylmuramoyl-L-alanine (UMA).</text>
</comment>
<proteinExistence type="inferred from homology"/>
<evidence type="ECO:0000259" key="19">
    <source>
        <dbReference type="Pfam" id="PF02875"/>
    </source>
</evidence>
<dbReference type="GO" id="GO:0008360">
    <property type="term" value="P:regulation of cell shape"/>
    <property type="evidence" value="ECO:0007669"/>
    <property type="project" value="UniProtKB-KW"/>
</dbReference>
<dbReference type="InterPro" id="IPR005762">
    <property type="entry name" value="MurD"/>
</dbReference>
<dbReference type="GO" id="GO:0005524">
    <property type="term" value="F:ATP binding"/>
    <property type="evidence" value="ECO:0007669"/>
    <property type="project" value="UniProtKB-UniRule"/>
</dbReference>
<dbReference type="InterPro" id="IPR036615">
    <property type="entry name" value="Mur_ligase_C_dom_sf"/>
</dbReference>
<dbReference type="GO" id="GO:0009252">
    <property type="term" value="P:peptidoglycan biosynthetic process"/>
    <property type="evidence" value="ECO:0007669"/>
    <property type="project" value="UniProtKB-UniRule"/>
</dbReference>